<dbReference type="RefSeq" id="WP_024995746.1">
    <property type="nucleotide sequence ID" value="NZ_BAJS01000002.1"/>
</dbReference>
<dbReference type="InterPro" id="IPR027396">
    <property type="entry name" value="DsrEFH-like"/>
</dbReference>
<protein>
    <submittedName>
        <fullName evidence="1">Uncharacterized protein</fullName>
    </submittedName>
</protein>
<dbReference type="EMBL" id="BAJS01000002">
    <property type="protein sequence ID" value="GAK35642.1"/>
    <property type="molecule type" value="Genomic_DNA"/>
</dbReference>
<dbReference type="STRING" id="1121097.GCA_000428125_01356"/>
<sequence length="93" mass="10763">MNNKLNILWTTDNRDTVFNMLSMYAINSVNKSWWEHINIILWGASVKLVANDTQVQTENHSPNTSKTVSMCCICKFICDLLQSNTYYHALKAY</sequence>
<evidence type="ECO:0000313" key="1">
    <source>
        <dbReference type="EMBL" id="GAK35642.1"/>
    </source>
</evidence>
<dbReference type="AlphaFoldDB" id="A0A069CZM6"/>
<accession>A0A069CZM6</accession>
<proteinExistence type="predicted"/>
<dbReference type="Proteomes" id="UP000027601">
    <property type="component" value="Unassembled WGS sequence"/>
</dbReference>
<comment type="caution">
    <text evidence="1">The sequence shown here is derived from an EMBL/GenBank/DDBJ whole genome shotgun (WGS) entry which is preliminary data.</text>
</comment>
<keyword evidence="2" id="KW-1185">Reference proteome</keyword>
<organism evidence="1 2">
    <name type="scientific">Bacteroides graminisolvens DSM 19988 = JCM 15093</name>
    <dbReference type="NCBI Taxonomy" id="1121097"/>
    <lineage>
        <taxon>Bacteria</taxon>
        <taxon>Pseudomonadati</taxon>
        <taxon>Bacteroidota</taxon>
        <taxon>Bacteroidia</taxon>
        <taxon>Bacteroidales</taxon>
        <taxon>Bacteroidaceae</taxon>
        <taxon>Bacteroides</taxon>
    </lineage>
</organism>
<reference evidence="1 2" key="1">
    <citation type="journal article" date="2015" name="Microbes Environ.">
        <title>Distribution and evolution of nitrogen fixation genes in the phylum bacteroidetes.</title>
        <authorList>
            <person name="Inoue J."/>
            <person name="Oshima K."/>
            <person name="Suda W."/>
            <person name="Sakamoto M."/>
            <person name="Iino T."/>
            <person name="Noda S."/>
            <person name="Hongoh Y."/>
            <person name="Hattori M."/>
            <person name="Ohkuma M."/>
        </authorList>
    </citation>
    <scope>NUCLEOTIDE SEQUENCE [LARGE SCALE GENOMIC DNA]</scope>
    <source>
        <strain evidence="1 2">JCM 15093</strain>
    </source>
</reference>
<dbReference type="eggNOG" id="COG3370">
    <property type="taxonomic scope" value="Bacteria"/>
</dbReference>
<evidence type="ECO:0000313" key="2">
    <source>
        <dbReference type="Proteomes" id="UP000027601"/>
    </source>
</evidence>
<name>A0A069CZM6_9BACE</name>
<dbReference type="Gene3D" id="3.40.1260.10">
    <property type="entry name" value="DsrEFH-like"/>
    <property type="match status" value="1"/>
</dbReference>
<gene>
    <name evidence="1" type="ORF">JCM15093_750</name>
</gene>